<reference evidence="1" key="2">
    <citation type="journal article" date="2021" name="PeerJ">
        <title>Extensive microbial diversity within the chicken gut microbiome revealed by metagenomics and culture.</title>
        <authorList>
            <person name="Gilroy R."/>
            <person name="Ravi A."/>
            <person name="Getino M."/>
            <person name="Pursley I."/>
            <person name="Horton D.L."/>
            <person name="Alikhan N.F."/>
            <person name="Baker D."/>
            <person name="Gharbi K."/>
            <person name="Hall N."/>
            <person name="Watson M."/>
            <person name="Adriaenssens E.M."/>
            <person name="Foster-Nyarko E."/>
            <person name="Jarju S."/>
            <person name="Secka A."/>
            <person name="Antonio M."/>
            <person name="Oren A."/>
            <person name="Chaudhuri R.R."/>
            <person name="La Ragione R."/>
            <person name="Hildebrand F."/>
            <person name="Pallen M.J."/>
        </authorList>
    </citation>
    <scope>NUCLEOTIDE SEQUENCE</scope>
    <source>
        <strain evidence="1">CHK193-30670</strain>
    </source>
</reference>
<dbReference type="EMBL" id="DVMT01000027">
    <property type="protein sequence ID" value="HIU40161.1"/>
    <property type="molecule type" value="Genomic_DNA"/>
</dbReference>
<protein>
    <submittedName>
        <fullName evidence="1">WXG100 family type VII secretion target</fullName>
    </submittedName>
</protein>
<dbReference type="InterPro" id="IPR010310">
    <property type="entry name" value="T7SS_ESAT-6-like"/>
</dbReference>
<organism evidence="1 2">
    <name type="scientific">Candidatus Aphodocola excrementigallinarum</name>
    <dbReference type="NCBI Taxonomy" id="2840670"/>
    <lineage>
        <taxon>Bacteria</taxon>
        <taxon>Bacillati</taxon>
        <taxon>Bacillota</taxon>
        <taxon>Bacilli</taxon>
        <taxon>Candidatus Aphodocola</taxon>
    </lineage>
</organism>
<dbReference type="Proteomes" id="UP000824074">
    <property type="component" value="Unassembled WGS sequence"/>
</dbReference>
<gene>
    <name evidence="1" type="ORF">IAB68_02525</name>
</gene>
<accession>A0A9D1IP30</accession>
<dbReference type="Gene3D" id="1.10.287.1060">
    <property type="entry name" value="ESAT-6-like"/>
    <property type="match status" value="1"/>
</dbReference>
<dbReference type="InterPro" id="IPR036689">
    <property type="entry name" value="ESAT-6-like_sf"/>
</dbReference>
<comment type="caution">
    <text evidence="1">The sequence shown here is derived from an EMBL/GenBank/DDBJ whole genome shotgun (WGS) entry which is preliminary data.</text>
</comment>
<reference evidence="1" key="1">
    <citation type="submission" date="2020-10" db="EMBL/GenBank/DDBJ databases">
        <authorList>
            <person name="Gilroy R."/>
        </authorList>
    </citation>
    <scope>NUCLEOTIDE SEQUENCE</scope>
    <source>
        <strain evidence="1">CHK193-30670</strain>
    </source>
</reference>
<dbReference type="AlphaFoldDB" id="A0A9D1IP30"/>
<evidence type="ECO:0000313" key="1">
    <source>
        <dbReference type="EMBL" id="HIU40161.1"/>
    </source>
</evidence>
<dbReference type="SUPFAM" id="SSF140453">
    <property type="entry name" value="EsxAB dimer-like"/>
    <property type="match status" value="1"/>
</dbReference>
<proteinExistence type="predicted"/>
<evidence type="ECO:0000313" key="2">
    <source>
        <dbReference type="Proteomes" id="UP000824074"/>
    </source>
</evidence>
<dbReference type="Pfam" id="PF06013">
    <property type="entry name" value="WXG100"/>
    <property type="match status" value="1"/>
</dbReference>
<sequence length="96" mass="10494">MFSGLSYTEISSIADQLGQKASSMQSLLEESIKPEMDKVGTDGVWSGDAAEQAKAEFNTLAAKFHEFYEAITDCSTYLKNTVARYQAVDRAVSGQK</sequence>
<name>A0A9D1IP30_9FIRM</name>